<dbReference type="EMBL" id="CP134188">
    <property type="protein sequence ID" value="WPB03932.1"/>
    <property type="molecule type" value="Genomic_DNA"/>
</dbReference>
<protein>
    <submittedName>
        <fullName evidence="1">Uncharacterized protein</fullName>
    </submittedName>
</protein>
<dbReference type="Proteomes" id="UP001302367">
    <property type="component" value="Chromosome 5"/>
</dbReference>
<name>A0A2G5GJF8_CERBT</name>
<proteinExistence type="predicted"/>
<keyword evidence="4" id="KW-1185">Reference proteome</keyword>
<reference evidence="2 4" key="2">
    <citation type="submission" date="2023-09" db="EMBL/GenBank/DDBJ databases">
        <title>Complete-Gapless Cercospora beticola genome.</title>
        <authorList>
            <person name="Wyatt N.A."/>
            <person name="Spanner R.E."/>
            <person name="Bolton M.D."/>
        </authorList>
    </citation>
    <scope>NUCLEOTIDE SEQUENCE [LARGE SCALE GENOMIC DNA]</scope>
    <source>
        <strain evidence="2">Cb09-40</strain>
    </source>
</reference>
<accession>A0A2G5GJF8</accession>
<organism evidence="1 3">
    <name type="scientific">Cercospora beticola</name>
    <name type="common">Sugarbeet leaf spot fungus</name>
    <dbReference type="NCBI Taxonomy" id="122368"/>
    <lineage>
        <taxon>Eukaryota</taxon>
        <taxon>Fungi</taxon>
        <taxon>Dikarya</taxon>
        <taxon>Ascomycota</taxon>
        <taxon>Pezizomycotina</taxon>
        <taxon>Dothideomycetes</taxon>
        <taxon>Dothideomycetidae</taxon>
        <taxon>Mycosphaerellales</taxon>
        <taxon>Mycosphaerellaceae</taxon>
        <taxon>Cercospora</taxon>
    </lineage>
</organism>
<dbReference type="Proteomes" id="UP000230605">
    <property type="component" value="Unassembled WGS sequence"/>
</dbReference>
<reference evidence="1 3" key="1">
    <citation type="submission" date="2015-10" db="EMBL/GenBank/DDBJ databases">
        <title>The cercosporin biosynthetic gene cluster was horizontally transferred to several fungal lineages and shown to be expanded in Cercospora beticola based on microsynteny with recipient genomes.</title>
        <authorList>
            <person name="De Jonge R."/>
            <person name="Ebert M.K."/>
            <person name="Suttle J.C."/>
            <person name="Jurick Ii W.M."/>
            <person name="Secor G.A."/>
            <person name="Thomma B.P."/>
            <person name="Van De Peer Y."/>
            <person name="Bolton M.D."/>
        </authorList>
    </citation>
    <scope>NUCLEOTIDE SEQUENCE [LARGE SCALE GENOMIC DNA]</scope>
    <source>
        <strain evidence="1 3">09-40</strain>
    </source>
</reference>
<evidence type="ECO:0000313" key="3">
    <source>
        <dbReference type="Proteomes" id="UP000230605"/>
    </source>
</evidence>
<evidence type="ECO:0000313" key="1">
    <source>
        <dbReference type="EMBL" id="PIA80408.1"/>
    </source>
</evidence>
<evidence type="ECO:0000313" key="4">
    <source>
        <dbReference type="Proteomes" id="UP001302367"/>
    </source>
</evidence>
<sequence length="138" mass="15720">MGYEQEYRHSGCNASFLRDKRFAHAARLQHHKRIRQPARVKLMHQARCINPNAVTIRQELDESLGDKTTRVSMLTLLSVGFACPQTVSQFFQLLPAVCGYTHLWLLGLHISTVSIMTSIDQLKSDARANAILRRIYLA</sequence>
<dbReference type="AlphaFoldDB" id="A0A2G5GJF8"/>
<evidence type="ECO:0000313" key="2">
    <source>
        <dbReference type="EMBL" id="WPB03932.1"/>
    </source>
</evidence>
<gene>
    <name evidence="1" type="ORF">CB0940_12280</name>
    <name evidence="2" type="ORF">RHO25_008576</name>
</gene>
<dbReference type="EMBL" id="LKMD01000247">
    <property type="protein sequence ID" value="PIA80408.1"/>
    <property type="molecule type" value="Genomic_DNA"/>
</dbReference>